<evidence type="ECO:0000256" key="10">
    <source>
        <dbReference type="ARBA" id="ARBA00048743"/>
    </source>
</evidence>
<dbReference type="EC" id="2.7.4.9" evidence="2 11"/>
<dbReference type="Pfam" id="PF02223">
    <property type="entry name" value="Thymidylate_kin"/>
    <property type="match status" value="1"/>
</dbReference>
<feature type="domain" description="Thymidylate kinase-like" evidence="12">
    <location>
        <begin position="14"/>
        <end position="203"/>
    </location>
</feature>
<dbReference type="SUPFAM" id="SSF52540">
    <property type="entry name" value="P-loop containing nucleoside triphosphate hydrolases"/>
    <property type="match status" value="1"/>
</dbReference>
<dbReference type="CDD" id="cd01672">
    <property type="entry name" value="TMPK"/>
    <property type="match status" value="1"/>
</dbReference>
<keyword evidence="7 11" id="KW-0418">Kinase</keyword>
<accession>A0ABT0PBY2</accession>
<evidence type="ECO:0000313" key="13">
    <source>
        <dbReference type="EMBL" id="MCL6268761.1"/>
    </source>
</evidence>
<keyword evidence="6 11" id="KW-0547">Nucleotide-binding</keyword>
<comment type="catalytic activity">
    <reaction evidence="10 11">
        <text>dTMP + ATP = dTDP + ADP</text>
        <dbReference type="Rhea" id="RHEA:13517"/>
        <dbReference type="ChEBI" id="CHEBI:30616"/>
        <dbReference type="ChEBI" id="CHEBI:58369"/>
        <dbReference type="ChEBI" id="CHEBI:63528"/>
        <dbReference type="ChEBI" id="CHEBI:456216"/>
        <dbReference type="EC" id="2.7.4.9"/>
    </reaction>
</comment>
<evidence type="ECO:0000256" key="1">
    <source>
        <dbReference type="ARBA" id="ARBA00009776"/>
    </source>
</evidence>
<dbReference type="InterPro" id="IPR018094">
    <property type="entry name" value="Thymidylate_kinase"/>
</dbReference>
<evidence type="ECO:0000256" key="3">
    <source>
        <dbReference type="ARBA" id="ARBA00017144"/>
    </source>
</evidence>
<dbReference type="Proteomes" id="UP001203338">
    <property type="component" value="Unassembled WGS sequence"/>
</dbReference>
<dbReference type="RefSeq" id="WP_249697592.1">
    <property type="nucleotide sequence ID" value="NZ_JAMFLX010000002.1"/>
</dbReference>
<dbReference type="InterPro" id="IPR027417">
    <property type="entry name" value="P-loop_NTPase"/>
</dbReference>
<comment type="caution">
    <text evidence="13">The sequence shown here is derived from an EMBL/GenBank/DDBJ whole genome shotgun (WGS) entry which is preliminary data.</text>
</comment>
<comment type="function">
    <text evidence="11">Phosphorylation of dTMP to form dTDP in both de novo and salvage pathways of dTTP synthesis.</text>
</comment>
<organism evidence="13 14">
    <name type="scientific">Parendozoicomonas callyspongiae</name>
    <dbReference type="NCBI Taxonomy" id="2942213"/>
    <lineage>
        <taxon>Bacteria</taxon>
        <taxon>Pseudomonadati</taxon>
        <taxon>Pseudomonadota</taxon>
        <taxon>Gammaproteobacteria</taxon>
        <taxon>Oceanospirillales</taxon>
        <taxon>Endozoicomonadaceae</taxon>
        <taxon>Parendozoicomonas</taxon>
    </lineage>
</organism>
<dbReference type="PANTHER" id="PTHR10344:SF4">
    <property type="entry name" value="UMP-CMP KINASE 2, MITOCHONDRIAL"/>
    <property type="match status" value="1"/>
</dbReference>
<protein>
    <recommendedName>
        <fullName evidence="3 11">Thymidylate kinase</fullName>
        <ecNumber evidence="2 11">2.7.4.9</ecNumber>
    </recommendedName>
    <alternativeName>
        <fullName evidence="9 11">dTMP kinase</fullName>
    </alternativeName>
</protein>
<evidence type="ECO:0000256" key="2">
    <source>
        <dbReference type="ARBA" id="ARBA00012980"/>
    </source>
</evidence>
<dbReference type="InterPro" id="IPR039430">
    <property type="entry name" value="Thymidylate_kin-like_dom"/>
</dbReference>
<evidence type="ECO:0000313" key="14">
    <source>
        <dbReference type="Proteomes" id="UP001203338"/>
    </source>
</evidence>
<keyword evidence="8 11" id="KW-0067">ATP-binding</keyword>
<proteinExistence type="inferred from homology"/>
<evidence type="ECO:0000259" key="12">
    <source>
        <dbReference type="Pfam" id="PF02223"/>
    </source>
</evidence>
<keyword evidence="4 11" id="KW-0808">Transferase</keyword>
<name>A0ABT0PBY2_9GAMM</name>
<feature type="binding site" evidence="11">
    <location>
        <begin position="16"/>
        <end position="23"/>
    </location>
    <ligand>
        <name>ATP</name>
        <dbReference type="ChEBI" id="CHEBI:30616"/>
    </ligand>
</feature>
<keyword evidence="5 11" id="KW-0545">Nucleotide biosynthesis</keyword>
<dbReference type="GO" id="GO:0004798">
    <property type="term" value="F:dTMP kinase activity"/>
    <property type="evidence" value="ECO:0007669"/>
    <property type="project" value="UniProtKB-EC"/>
</dbReference>
<keyword evidence="14" id="KW-1185">Reference proteome</keyword>
<dbReference type="EMBL" id="JAMFLX010000002">
    <property type="protein sequence ID" value="MCL6268761.1"/>
    <property type="molecule type" value="Genomic_DNA"/>
</dbReference>
<dbReference type="HAMAP" id="MF_00165">
    <property type="entry name" value="Thymidylate_kinase"/>
    <property type="match status" value="1"/>
</dbReference>
<evidence type="ECO:0000256" key="11">
    <source>
        <dbReference type="HAMAP-Rule" id="MF_00165"/>
    </source>
</evidence>
<dbReference type="NCBIfam" id="TIGR00041">
    <property type="entry name" value="DTMP_kinase"/>
    <property type="match status" value="1"/>
</dbReference>
<evidence type="ECO:0000256" key="8">
    <source>
        <dbReference type="ARBA" id="ARBA00022840"/>
    </source>
</evidence>
<evidence type="ECO:0000256" key="6">
    <source>
        <dbReference type="ARBA" id="ARBA00022741"/>
    </source>
</evidence>
<evidence type="ECO:0000256" key="5">
    <source>
        <dbReference type="ARBA" id="ARBA00022727"/>
    </source>
</evidence>
<sequence>MVKQDRYPGFFLTVEGGEGAGKTTNIEFIESWLQQQGLDYIRTREPGGTPLAERIRDLLLTPGDEKVADMTELLLMFAARAQHINAVIRPALEAGKVVLCDRFTDASFAYQGAGRGLDHNALCTLETLVQQELRPDMTLLLDLSVDIGMARASKRGELDRIEQEEKDFFVRVRQGYLNRAAGEPERFVIVDASQALEWVQEAIKDALQERIAHD</sequence>
<gene>
    <name evidence="11 13" type="primary">tmk</name>
    <name evidence="13" type="ORF">M3P05_02200</name>
</gene>
<evidence type="ECO:0000256" key="9">
    <source>
        <dbReference type="ARBA" id="ARBA00029962"/>
    </source>
</evidence>
<reference evidence="13 14" key="1">
    <citation type="submission" date="2022-05" db="EMBL/GenBank/DDBJ databases">
        <authorList>
            <person name="Park J.-S."/>
        </authorList>
    </citation>
    <scope>NUCLEOTIDE SEQUENCE [LARGE SCALE GENOMIC DNA]</scope>
    <source>
        <strain evidence="13 14">2012CJ34-2</strain>
    </source>
</reference>
<comment type="similarity">
    <text evidence="1 11">Belongs to the thymidylate kinase family.</text>
</comment>
<evidence type="ECO:0000256" key="4">
    <source>
        <dbReference type="ARBA" id="ARBA00022679"/>
    </source>
</evidence>
<dbReference type="PANTHER" id="PTHR10344">
    <property type="entry name" value="THYMIDYLATE KINASE"/>
    <property type="match status" value="1"/>
</dbReference>
<dbReference type="Gene3D" id="3.40.50.300">
    <property type="entry name" value="P-loop containing nucleotide triphosphate hydrolases"/>
    <property type="match status" value="1"/>
</dbReference>
<evidence type="ECO:0000256" key="7">
    <source>
        <dbReference type="ARBA" id="ARBA00022777"/>
    </source>
</evidence>